<dbReference type="PROSITE" id="PS01009">
    <property type="entry name" value="CRISP_1"/>
    <property type="match status" value="1"/>
</dbReference>
<dbReference type="GO" id="GO:0005576">
    <property type="term" value="C:extracellular region"/>
    <property type="evidence" value="ECO:0007669"/>
    <property type="project" value="InterPro"/>
</dbReference>
<dbReference type="PRINTS" id="PR00837">
    <property type="entry name" value="V5TPXLIKE"/>
</dbReference>
<dbReference type="InterPro" id="IPR035940">
    <property type="entry name" value="CAP_sf"/>
</dbReference>
<organism evidence="2 3">
    <name type="scientific">Rotaria socialis</name>
    <dbReference type="NCBI Taxonomy" id="392032"/>
    <lineage>
        <taxon>Eukaryota</taxon>
        <taxon>Metazoa</taxon>
        <taxon>Spiralia</taxon>
        <taxon>Gnathifera</taxon>
        <taxon>Rotifera</taxon>
        <taxon>Eurotatoria</taxon>
        <taxon>Bdelloidea</taxon>
        <taxon>Philodinida</taxon>
        <taxon>Philodinidae</taxon>
        <taxon>Rotaria</taxon>
    </lineage>
</organism>
<dbReference type="InterPro" id="IPR001283">
    <property type="entry name" value="CRISP-related"/>
</dbReference>
<dbReference type="Gene3D" id="3.40.33.10">
    <property type="entry name" value="CAP"/>
    <property type="match status" value="1"/>
</dbReference>
<protein>
    <recommendedName>
        <fullName evidence="1">SCP domain-containing protein</fullName>
    </recommendedName>
</protein>
<dbReference type="CDD" id="cd05382">
    <property type="entry name" value="CAP_GAPR1-like"/>
    <property type="match status" value="1"/>
</dbReference>
<dbReference type="Proteomes" id="UP000663833">
    <property type="component" value="Unassembled WGS sequence"/>
</dbReference>
<evidence type="ECO:0000259" key="1">
    <source>
        <dbReference type="SMART" id="SM00198"/>
    </source>
</evidence>
<name>A0A818DG59_9BILA</name>
<dbReference type="AlphaFoldDB" id="A0A818DG59"/>
<reference evidence="2" key="1">
    <citation type="submission" date="2021-02" db="EMBL/GenBank/DDBJ databases">
        <authorList>
            <person name="Nowell W R."/>
        </authorList>
    </citation>
    <scope>NUCLEOTIDE SEQUENCE</scope>
</reference>
<dbReference type="SMART" id="SM00198">
    <property type="entry name" value="SCP"/>
    <property type="match status" value="1"/>
</dbReference>
<dbReference type="SUPFAM" id="SSF55797">
    <property type="entry name" value="PR-1-like"/>
    <property type="match status" value="1"/>
</dbReference>
<sequence length="193" mass="21129">MHRTTTPSPAHIQYENIIQIIFVNNKSIELLCGCAIILDDFRQQALGQHNYFRERHCTPSMILNSTLNTIAQNYADYLAANNLFQHSGAAGLGENLWGMSSSAVITFVNGSTPTTSWYNEISLYNYSDPGFSLSTGHFTQVIWKRSIQLGIGIALSNNSKSARVVGNYYPAGNVIGSFPDNVLELCSNAVGGD</sequence>
<dbReference type="FunFam" id="3.40.33.10:FF:000002">
    <property type="entry name" value="Golgi-associated plant pathogenesis-related protein 1"/>
    <property type="match status" value="1"/>
</dbReference>
<accession>A0A818DG59</accession>
<dbReference type="EMBL" id="CAJNYD010002842">
    <property type="protein sequence ID" value="CAF3446801.1"/>
    <property type="molecule type" value="Genomic_DNA"/>
</dbReference>
<feature type="domain" description="SCP" evidence="1">
    <location>
        <begin position="40"/>
        <end position="176"/>
    </location>
</feature>
<evidence type="ECO:0000313" key="2">
    <source>
        <dbReference type="EMBL" id="CAF3446801.1"/>
    </source>
</evidence>
<gene>
    <name evidence="2" type="ORF">LUA448_LOCUS21611</name>
</gene>
<evidence type="ECO:0000313" key="3">
    <source>
        <dbReference type="Proteomes" id="UP000663833"/>
    </source>
</evidence>
<dbReference type="InterPro" id="IPR018244">
    <property type="entry name" value="Allrgn_V5/Tpx1_CS"/>
</dbReference>
<dbReference type="PANTHER" id="PTHR10334">
    <property type="entry name" value="CYSTEINE-RICH SECRETORY PROTEIN-RELATED"/>
    <property type="match status" value="1"/>
</dbReference>
<dbReference type="Pfam" id="PF00188">
    <property type="entry name" value="CAP"/>
    <property type="match status" value="1"/>
</dbReference>
<dbReference type="InterPro" id="IPR014044">
    <property type="entry name" value="CAP_dom"/>
</dbReference>
<dbReference type="InterPro" id="IPR034113">
    <property type="entry name" value="SCP_GAPR1-like"/>
</dbReference>
<proteinExistence type="predicted"/>
<comment type="caution">
    <text evidence="2">The sequence shown here is derived from an EMBL/GenBank/DDBJ whole genome shotgun (WGS) entry which is preliminary data.</text>
</comment>